<dbReference type="InterPro" id="IPR025906">
    <property type="entry name" value="YjfB_motility"/>
</dbReference>
<evidence type="ECO:0000313" key="1">
    <source>
        <dbReference type="EMBL" id="ABI67582.1"/>
    </source>
</evidence>
<dbReference type="RefSeq" id="WP_011639691.1">
    <property type="nucleotide sequence ID" value="NC_008346.1"/>
</dbReference>
<evidence type="ECO:0008006" key="3">
    <source>
        <dbReference type="Google" id="ProtNLM"/>
    </source>
</evidence>
<dbReference type="Pfam" id="PF14070">
    <property type="entry name" value="YjfB_motility"/>
    <property type="match status" value="1"/>
</dbReference>
<dbReference type="KEGG" id="swo:Swol_0230"/>
<accession>Q0B0C2</accession>
<organism evidence="1 2">
    <name type="scientific">Syntrophomonas wolfei subsp. wolfei (strain DSM 2245B / Goettingen)</name>
    <dbReference type="NCBI Taxonomy" id="335541"/>
    <lineage>
        <taxon>Bacteria</taxon>
        <taxon>Bacillati</taxon>
        <taxon>Bacillota</taxon>
        <taxon>Clostridia</taxon>
        <taxon>Eubacteriales</taxon>
        <taxon>Syntrophomonadaceae</taxon>
        <taxon>Syntrophomonas</taxon>
    </lineage>
</organism>
<gene>
    <name evidence="1" type="ordered locus">Swol_0230</name>
</gene>
<protein>
    <recommendedName>
        <fullName evidence="3">Motility protein</fullName>
    </recommendedName>
</protein>
<proteinExistence type="predicted"/>
<dbReference type="AlphaFoldDB" id="Q0B0C2"/>
<name>Q0B0C2_SYNWW</name>
<dbReference type="HOGENOM" id="CLU_189781_3_0_9"/>
<dbReference type="Proteomes" id="UP000001968">
    <property type="component" value="Chromosome"/>
</dbReference>
<dbReference type="EMBL" id="CP000448">
    <property type="protein sequence ID" value="ABI67582.1"/>
    <property type="molecule type" value="Genomic_DNA"/>
</dbReference>
<dbReference type="STRING" id="335541.Swol_0230"/>
<sequence length="68" mass="7182">METAAIAGMAMGVQAARLQQEVATGVMKMQMDASKEAAQGIIDMMKMSSQALEKSVNPHLGTMLDILA</sequence>
<dbReference type="OrthoDB" id="1924973at2"/>
<evidence type="ECO:0000313" key="2">
    <source>
        <dbReference type="Proteomes" id="UP000001968"/>
    </source>
</evidence>
<reference evidence="2" key="1">
    <citation type="journal article" date="2010" name="Environ. Microbiol.">
        <title>The genome of Syntrophomonas wolfei: new insights into syntrophic metabolism and biohydrogen production.</title>
        <authorList>
            <person name="Sieber J.R."/>
            <person name="Sims D.R."/>
            <person name="Han C."/>
            <person name="Kim E."/>
            <person name="Lykidis A."/>
            <person name="Lapidus A.L."/>
            <person name="McDonnald E."/>
            <person name="Rohlin L."/>
            <person name="Culley D.E."/>
            <person name="Gunsalus R."/>
            <person name="McInerney M.J."/>
        </authorList>
    </citation>
    <scope>NUCLEOTIDE SEQUENCE [LARGE SCALE GENOMIC DNA]</scope>
    <source>
        <strain evidence="2">DSM 2245B / Goettingen</strain>
    </source>
</reference>
<keyword evidence="2" id="KW-1185">Reference proteome</keyword>